<sequence>FISGYVFSNSRITTKISLAIWSIAFSRLIEHMGHKEPEKINTLISLHLNWGLKTQHKYIRKKIQRNFEKILQLLQLLKSSLAQNSIKKVKNIKDQIKCNILQTKIEIIEKNINEVLEIVNESTEDQIKTDNGIFQISEFINEVLRIVNESIEDQIKI</sequence>
<feature type="non-terminal residue" evidence="1">
    <location>
        <position position="1"/>
    </location>
</feature>
<evidence type="ECO:0000313" key="2">
    <source>
        <dbReference type="Proteomes" id="UP000789920"/>
    </source>
</evidence>
<name>A0ACA9SSP5_9GLOM</name>
<evidence type="ECO:0000313" key="1">
    <source>
        <dbReference type="EMBL" id="CAG8847016.1"/>
    </source>
</evidence>
<proteinExistence type="predicted"/>
<accession>A0ACA9SSP5</accession>
<comment type="caution">
    <text evidence="1">The sequence shown here is derived from an EMBL/GenBank/DDBJ whole genome shotgun (WGS) entry which is preliminary data.</text>
</comment>
<feature type="non-terminal residue" evidence="1">
    <location>
        <position position="157"/>
    </location>
</feature>
<keyword evidence="2" id="KW-1185">Reference proteome</keyword>
<gene>
    <name evidence="1" type="ORF">RPERSI_LOCUS34432</name>
</gene>
<dbReference type="Proteomes" id="UP000789920">
    <property type="component" value="Unassembled WGS sequence"/>
</dbReference>
<protein>
    <submittedName>
        <fullName evidence="1">10005_t:CDS:1</fullName>
    </submittedName>
</protein>
<reference evidence="1" key="1">
    <citation type="submission" date="2021-06" db="EMBL/GenBank/DDBJ databases">
        <authorList>
            <person name="Kallberg Y."/>
            <person name="Tangrot J."/>
            <person name="Rosling A."/>
        </authorList>
    </citation>
    <scope>NUCLEOTIDE SEQUENCE</scope>
    <source>
        <strain evidence="1">MA461A</strain>
    </source>
</reference>
<organism evidence="1 2">
    <name type="scientific">Racocetra persica</name>
    <dbReference type="NCBI Taxonomy" id="160502"/>
    <lineage>
        <taxon>Eukaryota</taxon>
        <taxon>Fungi</taxon>
        <taxon>Fungi incertae sedis</taxon>
        <taxon>Mucoromycota</taxon>
        <taxon>Glomeromycotina</taxon>
        <taxon>Glomeromycetes</taxon>
        <taxon>Diversisporales</taxon>
        <taxon>Gigasporaceae</taxon>
        <taxon>Racocetra</taxon>
    </lineage>
</organism>
<dbReference type="EMBL" id="CAJVQC010153934">
    <property type="protein sequence ID" value="CAG8847016.1"/>
    <property type="molecule type" value="Genomic_DNA"/>
</dbReference>